<proteinExistence type="predicted"/>
<keyword evidence="1" id="KW-0472">Membrane</keyword>
<sequence>MPKIIEEQVGTIMRRRKVKTFGDKVKEVLQGIASVAFVLALIGLFIGGQ</sequence>
<dbReference type="Proteomes" id="UP000249165">
    <property type="component" value="Unassembled WGS sequence"/>
</dbReference>
<feature type="transmembrane region" description="Helical" evidence="1">
    <location>
        <begin position="28"/>
        <end position="47"/>
    </location>
</feature>
<protein>
    <submittedName>
        <fullName evidence="2">Uncharacterized protein</fullName>
    </submittedName>
</protein>
<dbReference type="RefSeq" id="WP_170134597.1">
    <property type="nucleotide sequence ID" value="NZ_LIQE01000032.1"/>
</dbReference>
<name>A0A327XXU7_9RHOB</name>
<reference evidence="2 3" key="1">
    <citation type="submission" date="2018-06" db="EMBL/GenBank/DDBJ databases">
        <title>Genomic Encyclopedia of Archaeal and Bacterial Type Strains, Phase II (KMG-II): from individual species to whole genera.</title>
        <authorList>
            <person name="Goeker M."/>
        </authorList>
    </citation>
    <scope>NUCLEOTIDE SEQUENCE [LARGE SCALE GENOMIC DNA]</scope>
    <source>
        <strain evidence="2 3">DSM 22011</strain>
    </source>
</reference>
<dbReference type="EMBL" id="QLMG01000034">
    <property type="protein sequence ID" value="RAK13808.1"/>
    <property type="molecule type" value="Genomic_DNA"/>
</dbReference>
<gene>
    <name evidence="2" type="ORF">ATI53_103410</name>
</gene>
<keyword evidence="1" id="KW-1133">Transmembrane helix</keyword>
<organism evidence="2 3">
    <name type="scientific">Salipiger aestuarii</name>
    <dbReference type="NCBI Taxonomy" id="568098"/>
    <lineage>
        <taxon>Bacteria</taxon>
        <taxon>Pseudomonadati</taxon>
        <taxon>Pseudomonadota</taxon>
        <taxon>Alphaproteobacteria</taxon>
        <taxon>Rhodobacterales</taxon>
        <taxon>Roseobacteraceae</taxon>
        <taxon>Salipiger</taxon>
    </lineage>
</organism>
<evidence type="ECO:0000313" key="3">
    <source>
        <dbReference type="Proteomes" id="UP000249165"/>
    </source>
</evidence>
<comment type="caution">
    <text evidence="2">The sequence shown here is derived from an EMBL/GenBank/DDBJ whole genome shotgun (WGS) entry which is preliminary data.</text>
</comment>
<evidence type="ECO:0000313" key="2">
    <source>
        <dbReference type="EMBL" id="RAK13808.1"/>
    </source>
</evidence>
<evidence type="ECO:0000256" key="1">
    <source>
        <dbReference type="SAM" id="Phobius"/>
    </source>
</evidence>
<keyword evidence="1" id="KW-0812">Transmembrane</keyword>
<accession>A0A327XXU7</accession>
<dbReference type="AlphaFoldDB" id="A0A327XXU7"/>
<keyword evidence="3" id="KW-1185">Reference proteome</keyword>